<feature type="compositionally biased region" description="Gly residues" evidence="1">
    <location>
        <begin position="44"/>
        <end position="53"/>
    </location>
</feature>
<proteinExistence type="predicted"/>
<name>A0A1H1QJF9_9GAMM</name>
<protein>
    <submittedName>
        <fullName evidence="3">Uncharacterized protein</fullName>
    </submittedName>
</protein>
<sequence length="111" mass="11755">MKELKMLSAALFATTLVFAGTAGADDKRDDHMPHHNSPAEDAGGTPGEKGVGGSVEVPSAGGGAEDITPYDDVGNMDDEENRRERAEEEDDDGVRGVITGEKSLHETQETR</sequence>
<dbReference type="OrthoDB" id="9841422at2"/>
<feature type="compositionally biased region" description="Basic and acidic residues" evidence="1">
    <location>
        <begin position="24"/>
        <end position="33"/>
    </location>
</feature>
<keyword evidence="2" id="KW-0732">Signal</keyword>
<feature type="chain" id="PRO_5009257807" evidence="2">
    <location>
        <begin position="25"/>
        <end position="111"/>
    </location>
</feature>
<evidence type="ECO:0000313" key="4">
    <source>
        <dbReference type="Proteomes" id="UP000243207"/>
    </source>
</evidence>
<gene>
    <name evidence="3" type="ORF">SAMN05216421_1152</name>
</gene>
<dbReference type="RefSeq" id="WP_093392250.1">
    <property type="nucleotide sequence ID" value="NZ_LT629736.1"/>
</dbReference>
<evidence type="ECO:0000256" key="1">
    <source>
        <dbReference type="SAM" id="MobiDB-lite"/>
    </source>
</evidence>
<organism evidence="3 4">
    <name type="scientific">Halopseudomonas xinjiangensis</name>
    <dbReference type="NCBI Taxonomy" id="487184"/>
    <lineage>
        <taxon>Bacteria</taxon>
        <taxon>Pseudomonadati</taxon>
        <taxon>Pseudomonadota</taxon>
        <taxon>Gammaproteobacteria</taxon>
        <taxon>Pseudomonadales</taxon>
        <taxon>Pseudomonadaceae</taxon>
        <taxon>Halopseudomonas</taxon>
    </lineage>
</organism>
<dbReference type="Proteomes" id="UP000243207">
    <property type="component" value="Chromosome I"/>
</dbReference>
<reference evidence="4" key="1">
    <citation type="submission" date="2016-10" db="EMBL/GenBank/DDBJ databases">
        <authorList>
            <person name="Varghese N."/>
            <person name="Submissions S."/>
        </authorList>
    </citation>
    <scope>NUCLEOTIDE SEQUENCE [LARGE SCALE GENOMIC DNA]</scope>
    <source>
        <strain evidence="4">NRRL B-51270</strain>
    </source>
</reference>
<evidence type="ECO:0000313" key="3">
    <source>
        <dbReference type="EMBL" id="SDS23590.1"/>
    </source>
</evidence>
<evidence type="ECO:0000256" key="2">
    <source>
        <dbReference type="SAM" id="SignalP"/>
    </source>
</evidence>
<keyword evidence="4" id="KW-1185">Reference proteome</keyword>
<feature type="signal peptide" evidence="2">
    <location>
        <begin position="1"/>
        <end position="24"/>
    </location>
</feature>
<feature type="region of interest" description="Disordered" evidence="1">
    <location>
        <begin position="23"/>
        <end position="111"/>
    </location>
</feature>
<dbReference type="EMBL" id="LT629736">
    <property type="protein sequence ID" value="SDS23590.1"/>
    <property type="molecule type" value="Genomic_DNA"/>
</dbReference>
<accession>A0A1H1QJF9</accession>
<dbReference type="AlphaFoldDB" id="A0A1H1QJF9"/>
<feature type="compositionally biased region" description="Basic and acidic residues" evidence="1">
    <location>
        <begin position="102"/>
        <end position="111"/>
    </location>
</feature>